<gene>
    <name evidence="1" type="ORF">KHA91_09240</name>
</gene>
<evidence type="ECO:0000313" key="2">
    <source>
        <dbReference type="Proteomes" id="UP000676456"/>
    </source>
</evidence>
<accession>A0A942UQE3</accession>
<reference evidence="1 2" key="1">
    <citation type="submission" date="2021-05" db="EMBL/GenBank/DDBJ databases">
        <title>Novel Bacillus species.</title>
        <authorList>
            <person name="Liu G."/>
        </authorList>
    </citation>
    <scope>NUCLEOTIDE SEQUENCE [LARGE SCALE GENOMIC DNA]</scope>
    <source>
        <strain evidence="1 2">FJAT-49682</strain>
    </source>
</reference>
<comment type="caution">
    <text evidence="1">The sequence shown here is derived from an EMBL/GenBank/DDBJ whole genome shotgun (WGS) entry which is preliminary data.</text>
</comment>
<keyword evidence="2" id="KW-1185">Reference proteome</keyword>
<evidence type="ECO:0000313" key="1">
    <source>
        <dbReference type="EMBL" id="MBS4222923.1"/>
    </source>
</evidence>
<sequence length="146" mass="16893">MEKVKLALNYALMIEMACKYGYGDLEFLQLLENREVHKLQEIGEGIPDWETLIDYYHDHREKIEEAIQTGYQITFLTKGALKSLLKIKFSLVENQHFLDAGDYLDEVDLSNEALEELRGMLAENWTIVDNAKSNVSIELTYNQKSS</sequence>
<dbReference type="RefSeq" id="WP_213097979.1">
    <property type="nucleotide sequence ID" value="NZ_JAGYPH010000002.1"/>
</dbReference>
<protein>
    <submittedName>
        <fullName evidence="1">Uncharacterized protein</fullName>
    </submittedName>
</protein>
<organism evidence="1 2">
    <name type="scientific">Lederbergia citrea</name>
    <dbReference type="NCBI Taxonomy" id="2833581"/>
    <lineage>
        <taxon>Bacteria</taxon>
        <taxon>Bacillati</taxon>
        <taxon>Bacillota</taxon>
        <taxon>Bacilli</taxon>
        <taxon>Bacillales</taxon>
        <taxon>Bacillaceae</taxon>
        <taxon>Lederbergia</taxon>
    </lineage>
</organism>
<dbReference type="Proteomes" id="UP000676456">
    <property type="component" value="Unassembled WGS sequence"/>
</dbReference>
<dbReference type="EMBL" id="JAGYPN010000002">
    <property type="protein sequence ID" value="MBS4222923.1"/>
    <property type="molecule type" value="Genomic_DNA"/>
</dbReference>
<name>A0A942UQE3_9BACI</name>
<proteinExistence type="predicted"/>
<dbReference type="AlphaFoldDB" id="A0A942UQE3"/>